<evidence type="ECO:0000256" key="1">
    <source>
        <dbReference type="SAM" id="Coils"/>
    </source>
</evidence>
<accession>A0A8D1ZSD1</accession>
<proteinExistence type="predicted"/>
<feature type="coiled-coil region" evidence="1">
    <location>
        <begin position="76"/>
        <end position="145"/>
    </location>
</feature>
<sequence length="513" mass="58708">MSGPLQFLNNSNQGRLAAGQSKGPHKAKPSEVRHLSAHTSQKNSPKACFDPPLEVVPSRNTLAYNRRATDPVRPDLAGLLVKNKNLLAELRNLQNKLFIKETSLQEMKSELESYKENNVQQSFQIMSLKDDIKNLEELIASLTRIKSLKNTNIQSLERAILAKNFEKDTIFHSEGAKDGQKIWDKCQQDLIHKEKEVPELDGLPYSFSWETKTARSHYQKFLSQLSALTSNSVEPIPAMEEAMAESIQEPGANEPFWMSRTEGLQQEIQMLTKRLEKLYHHCEETAGKLPEADEKYKEHKRPLKRLVGKIAINDLFQGRLDLDMNKESSGTKISQIDEHGKTFKWLEKDNKQEILNIPQNLQIATTQRLEEKIQKLRKQLSDLKLSNKNMKIQLTRVNVLKDKTIEKLRQSLSKLEAMKGKKVMETDLKITLDSAEQEAKWDKERAHQMLETVTPELCTAKSTPEEASGQQEVWGFFLSFCFSLVFYGCICSMWKFLGQGLNLSHSCNLQLIL</sequence>
<name>A0A8D1ZSD1_PIG</name>
<dbReference type="AlphaFoldDB" id="A0A8D1ZSD1"/>
<dbReference type="Proteomes" id="UP000694725">
    <property type="component" value="Unplaced"/>
</dbReference>
<evidence type="ECO:0000256" key="2">
    <source>
        <dbReference type="SAM" id="MobiDB-lite"/>
    </source>
</evidence>
<dbReference type="PANTHER" id="PTHR18863:SF5">
    <property type="entry name" value="TESTIS EXPRESSED GENE 21"/>
    <property type="match status" value="1"/>
</dbReference>
<dbReference type="InterPro" id="IPR039139">
    <property type="entry name" value="CCDC170-like"/>
</dbReference>
<reference evidence="3" key="1">
    <citation type="submission" date="2025-08" db="UniProtKB">
        <authorList>
            <consortium name="Ensembl"/>
        </authorList>
    </citation>
    <scope>IDENTIFICATION</scope>
</reference>
<keyword evidence="1" id="KW-0175">Coiled coil</keyword>
<protein>
    <recommendedName>
        <fullName evidence="5">Coiled-coil domain-containing protein 170-like</fullName>
    </recommendedName>
</protein>
<evidence type="ECO:0000313" key="3">
    <source>
        <dbReference type="Ensembl" id="ENSSSCP00065039108.1"/>
    </source>
</evidence>
<evidence type="ECO:0000313" key="4">
    <source>
        <dbReference type="Proteomes" id="UP000694725"/>
    </source>
</evidence>
<evidence type="ECO:0008006" key="5">
    <source>
        <dbReference type="Google" id="ProtNLM"/>
    </source>
</evidence>
<dbReference type="Ensembl" id="ENSSSCT00065089418.1">
    <property type="protein sequence ID" value="ENSSSCP00065039108.1"/>
    <property type="gene ID" value="ENSSSCG00065065133.1"/>
</dbReference>
<dbReference type="PANTHER" id="PTHR18863">
    <property type="entry name" value="TSEC-2-RELATED"/>
    <property type="match status" value="1"/>
</dbReference>
<organism evidence="3 4">
    <name type="scientific">Sus scrofa</name>
    <name type="common">Pig</name>
    <dbReference type="NCBI Taxonomy" id="9823"/>
    <lineage>
        <taxon>Eukaryota</taxon>
        <taxon>Metazoa</taxon>
        <taxon>Chordata</taxon>
        <taxon>Craniata</taxon>
        <taxon>Vertebrata</taxon>
        <taxon>Euteleostomi</taxon>
        <taxon>Mammalia</taxon>
        <taxon>Eutheria</taxon>
        <taxon>Laurasiatheria</taxon>
        <taxon>Artiodactyla</taxon>
        <taxon>Suina</taxon>
        <taxon>Suidae</taxon>
        <taxon>Sus</taxon>
    </lineage>
</organism>
<feature type="region of interest" description="Disordered" evidence="2">
    <location>
        <begin position="1"/>
        <end position="52"/>
    </location>
</feature>
<feature type="coiled-coil region" evidence="1">
    <location>
        <begin position="366"/>
        <end position="393"/>
    </location>
</feature>